<dbReference type="RefSeq" id="WP_172357614.1">
    <property type="nucleotide sequence ID" value="NZ_CP053661.1"/>
</dbReference>
<dbReference type="Pfam" id="PF03547">
    <property type="entry name" value="Mem_trans"/>
    <property type="match status" value="1"/>
</dbReference>
<keyword evidence="5 8" id="KW-0812">Transmembrane</keyword>
<dbReference type="PANTHER" id="PTHR36838">
    <property type="entry name" value="AUXIN EFFLUX CARRIER FAMILY PROTEIN"/>
    <property type="match status" value="1"/>
</dbReference>
<feature type="transmembrane region" description="Helical" evidence="8">
    <location>
        <begin position="241"/>
        <end position="265"/>
    </location>
</feature>
<keyword evidence="6 8" id="KW-1133">Transmembrane helix</keyword>
<evidence type="ECO:0000256" key="7">
    <source>
        <dbReference type="ARBA" id="ARBA00023136"/>
    </source>
</evidence>
<feature type="transmembrane region" description="Helical" evidence="8">
    <location>
        <begin position="143"/>
        <end position="166"/>
    </location>
</feature>
<evidence type="ECO:0000256" key="5">
    <source>
        <dbReference type="ARBA" id="ARBA00022692"/>
    </source>
</evidence>
<dbReference type="GO" id="GO:0005886">
    <property type="term" value="C:plasma membrane"/>
    <property type="evidence" value="ECO:0007669"/>
    <property type="project" value="UniProtKB-SubCell"/>
</dbReference>
<reference evidence="9 10" key="1">
    <citation type="submission" date="2020-05" db="EMBL/GenBank/DDBJ databases">
        <title>Complete genome sequence of of a novel Thermoleptolyngbya strain isolated from hot springs of Ganzi, Sichuan China.</title>
        <authorList>
            <person name="Tang J."/>
            <person name="Daroch M."/>
            <person name="Li L."/>
            <person name="Waleron K."/>
            <person name="Waleron M."/>
            <person name="Waleron M."/>
        </authorList>
    </citation>
    <scope>NUCLEOTIDE SEQUENCE [LARGE SCALE GENOMIC DNA]</scope>
    <source>
        <strain evidence="9 10">PKUAC-SCTA183</strain>
    </source>
</reference>
<proteinExistence type="inferred from homology"/>
<keyword evidence="3" id="KW-0813">Transport</keyword>
<keyword evidence="7 8" id="KW-0472">Membrane</keyword>
<sequence>MEFPSLRLLSLYVPLIGWSSLGFWLGRICPLWVGDRLGKLLFWVGVPISVLGFLRQSELSAAVWLAPVAAWLAIALGGLLGWLWLMATLKQGQRPEQKQRPVSSPMTQSRPQQGSFLLATMMGNTGYLGFPVSLALIGPKYFAWALFYDMIGTTLGAYGLGVVMAAHFGGMQKSPRDLLRALVCNPVLWSFALGLGIHDIPLPLWLDSFLKTVAWTSITVALVLIGMRLSQLRSWRSVRLASVSLSVKMLIVPLLIGVLLSFTSLGSAEKLAIVLQVSMPPAFATLVLCEAYELDRELTVTALAMGSIGLLVTLPLWLLLFPTS</sequence>
<dbReference type="KEGG" id="theu:HPC62_17160"/>
<keyword evidence="4" id="KW-1003">Cell membrane</keyword>
<evidence type="ECO:0000256" key="8">
    <source>
        <dbReference type="SAM" id="Phobius"/>
    </source>
</evidence>
<evidence type="ECO:0000256" key="4">
    <source>
        <dbReference type="ARBA" id="ARBA00022475"/>
    </source>
</evidence>
<comment type="similarity">
    <text evidence="2">Belongs to the auxin efflux carrier (TC 2.A.69) family.</text>
</comment>
<dbReference type="EMBL" id="CP053661">
    <property type="protein sequence ID" value="QKD83693.1"/>
    <property type="molecule type" value="Genomic_DNA"/>
</dbReference>
<dbReference type="GO" id="GO:0055085">
    <property type="term" value="P:transmembrane transport"/>
    <property type="evidence" value="ECO:0007669"/>
    <property type="project" value="InterPro"/>
</dbReference>
<name>A0A6M8BKX9_9CYAN</name>
<feature type="transmembrane region" description="Helical" evidence="8">
    <location>
        <begin position="178"/>
        <end position="197"/>
    </location>
</feature>
<dbReference type="AlphaFoldDB" id="A0A6M8BKX9"/>
<feature type="transmembrane region" description="Helical" evidence="8">
    <location>
        <begin position="271"/>
        <end position="288"/>
    </location>
</feature>
<dbReference type="PANTHER" id="PTHR36838:SF1">
    <property type="entry name" value="SLR1864 PROTEIN"/>
    <property type="match status" value="1"/>
</dbReference>
<gene>
    <name evidence="9" type="ORF">HPC62_17160</name>
</gene>
<evidence type="ECO:0000313" key="10">
    <source>
        <dbReference type="Proteomes" id="UP000505210"/>
    </source>
</evidence>
<evidence type="ECO:0000313" key="9">
    <source>
        <dbReference type="EMBL" id="QKD83693.1"/>
    </source>
</evidence>
<keyword evidence="10" id="KW-1185">Reference proteome</keyword>
<accession>A0A6M8BKX9</accession>
<feature type="transmembrane region" description="Helical" evidence="8">
    <location>
        <begin position="61"/>
        <end position="85"/>
    </location>
</feature>
<evidence type="ECO:0000256" key="2">
    <source>
        <dbReference type="ARBA" id="ARBA00010145"/>
    </source>
</evidence>
<protein>
    <submittedName>
        <fullName evidence="9">AEC family transporter</fullName>
    </submittedName>
</protein>
<feature type="transmembrane region" description="Helical" evidence="8">
    <location>
        <begin position="300"/>
        <end position="320"/>
    </location>
</feature>
<feature type="transmembrane region" description="Helical" evidence="8">
    <location>
        <begin position="209"/>
        <end position="229"/>
    </location>
</feature>
<evidence type="ECO:0000256" key="1">
    <source>
        <dbReference type="ARBA" id="ARBA00004651"/>
    </source>
</evidence>
<evidence type="ECO:0000256" key="6">
    <source>
        <dbReference type="ARBA" id="ARBA00022989"/>
    </source>
</evidence>
<feature type="transmembrane region" description="Helical" evidence="8">
    <location>
        <begin position="6"/>
        <end position="25"/>
    </location>
</feature>
<comment type="subcellular location">
    <subcellularLocation>
        <location evidence="1">Cell membrane</location>
        <topology evidence="1">Multi-pass membrane protein</topology>
    </subcellularLocation>
</comment>
<organism evidence="9 10">
    <name type="scientific">Thermoleptolyngbya sichuanensis A183</name>
    <dbReference type="NCBI Taxonomy" id="2737172"/>
    <lineage>
        <taxon>Bacteria</taxon>
        <taxon>Bacillati</taxon>
        <taxon>Cyanobacteriota</taxon>
        <taxon>Cyanophyceae</taxon>
        <taxon>Oculatellales</taxon>
        <taxon>Oculatellaceae</taxon>
        <taxon>Thermoleptolyngbya</taxon>
        <taxon>Thermoleptolyngbya sichuanensis</taxon>
    </lineage>
</organism>
<evidence type="ECO:0000256" key="3">
    <source>
        <dbReference type="ARBA" id="ARBA00022448"/>
    </source>
</evidence>
<dbReference type="InterPro" id="IPR004776">
    <property type="entry name" value="Mem_transp_PIN-like"/>
</dbReference>
<feature type="transmembrane region" description="Helical" evidence="8">
    <location>
        <begin position="116"/>
        <end position="137"/>
    </location>
</feature>
<dbReference type="InterPro" id="IPR038770">
    <property type="entry name" value="Na+/solute_symporter_sf"/>
</dbReference>
<dbReference type="Gene3D" id="1.20.1530.20">
    <property type="match status" value="1"/>
</dbReference>
<dbReference type="Proteomes" id="UP000505210">
    <property type="component" value="Chromosome"/>
</dbReference>